<proteinExistence type="predicted"/>
<dbReference type="GO" id="GO:0008168">
    <property type="term" value="F:methyltransferase activity"/>
    <property type="evidence" value="ECO:0007669"/>
    <property type="project" value="UniProtKB-KW"/>
</dbReference>
<protein>
    <submittedName>
        <fullName evidence="1">Class I SAM-dependent methyltransferase</fullName>
    </submittedName>
</protein>
<gene>
    <name evidence="1" type="ORF">IPN91_14730</name>
</gene>
<sequence length="242" mass="27010">MRNDLATTAYQYLLGLPPWDNGTGGEIIHQRVMPMATYSPWLSDPEFINIFNGIVPNHTLVDKYRCFELWMLGKQMRGVEGDLLEVGVWRGGTGAVLAKSVLGSGKKVYLADTFTGVVKAGERDTRYVGGEHADTSRQLVEDLLKGFGLENTVILEGIFPDDTAHEVGGKIAMLHCDVDVYQSAKDVVDWVLPRLSQGGVIVFDDYGFTSCEGVTRLVNEYRERPEFMFFHNLNGHGILYKK</sequence>
<organism evidence="1 2">
    <name type="scientific">Candidatus Geothrix odensensis</name>
    <dbReference type="NCBI Taxonomy" id="2954440"/>
    <lineage>
        <taxon>Bacteria</taxon>
        <taxon>Pseudomonadati</taxon>
        <taxon>Acidobacteriota</taxon>
        <taxon>Holophagae</taxon>
        <taxon>Holophagales</taxon>
        <taxon>Holophagaceae</taxon>
        <taxon>Geothrix</taxon>
    </lineage>
</organism>
<dbReference type="AlphaFoldDB" id="A0A936F4Z4"/>
<dbReference type="Gene3D" id="3.40.50.150">
    <property type="entry name" value="Vaccinia Virus protein VP39"/>
    <property type="match status" value="1"/>
</dbReference>
<reference evidence="1 2" key="1">
    <citation type="submission" date="2020-10" db="EMBL/GenBank/DDBJ databases">
        <title>Connecting structure to function with the recovery of over 1000 high-quality activated sludge metagenome-assembled genomes encoding full-length rRNA genes using long-read sequencing.</title>
        <authorList>
            <person name="Singleton C.M."/>
            <person name="Petriglieri F."/>
            <person name="Kristensen J.M."/>
            <person name="Kirkegaard R.H."/>
            <person name="Michaelsen T.Y."/>
            <person name="Andersen M.H."/>
            <person name="Karst S.M."/>
            <person name="Dueholm M.S."/>
            <person name="Nielsen P.H."/>
            <person name="Albertsen M."/>
        </authorList>
    </citation>
    <scope>NUCLEOTIDE SEQUENCE [LARGE SCALE GENOMIC DNA]</scope>
    <source>
        <strain evidence="1">OdNE_18-Q3-R46-58_MAXAC.008</strain>
    </source>
</reference>
<dbReference type="InterPro" id="IPR008884">
    <property type="entry name" value="TylF_MeTrfase"/>
</dbReference>
<dbReference type="SUPFAM" id="SSF53335">
    <property type="entry name" value="S-adenosyl-L-methionine-dependent methyltransferases"/>
    <property type="match status" value="1"/>
</dbReference>
<dbReference type="Pfam" id="PF05711">
    <property type="entry name" value="TylF"/>
    <property type="match status" value="1"/>
</dbReference>
<dbReference type="PANTHER" id="PTHR40036:SF1">
    <property type="entry name" value="MACROCIN O-METHYLTRANSFERASE"/>
    <property type="match status" value="1"/>
</dbReference>
<comment type="caution">
    <text evidence="1">The sequence shown here is derived from an EMBL/GenBank/DDBJ whole genome shotgun (WGS) entry which is preliminary data.</text>
</comment>
<dbReference type="PANTHER" id="PTHR40036">
    <property type="entry name" value="MACROCIN O-METHYLTRANSFERASE"/>
    <property type="match status" value="1"/>
</dbReference>
<keyword evidence="1" id="KW-0808">Transferase</keyword>
<dbReference type="EMBL" id="JADKCH010000032">
    <property type="protein sequence ID" value="MBK8573835.1"/>
    <property type="molecule type" value="Genomic_DNA"/>
</dbReference>
<accession>A0A936F4Z4</accession>
<dbReference type="GO" id="GO:0032259">
    <property type="term" value="P:methylation"/>
    <property type="evidence" value="ECO:0007669"/>
    <property type="project" value="UniProtKB-KW"/>
</dbReference>
<dbReference type="Proteomes" id="UP000709959">
    <property type="component" value="Unassembled WGS sequence"/>
</dbReference>
<dbReference type="InterPro" id="IPR029063">
    <property type="entry name" value="SAM-dependent_MTases_sf"/>
</dbReference>
<evidence type="ECO:0000313" key="2">
    <source>
        <dbReference type="Proteomes" id="UP000709959"/>
    </source>
</evidence>
<keyword evidence="1" id="KW-0489">Methyltransferase</keyword>
<name>A0A936F4Z4_9BACT</name>
<evidence type="ECO:0000313" key="1">
    <source>
        <dbReference type="EMBL" id="MBK8573835.1"/>
    </source>
</evidence>